<dbReference type="Gene3D" id="1.10.3210.10">
    <property type="entry name" value="Hypothetical protein af1432"/>
    <property type="match status" value="1"/>
</dbReference>
<dbReference type="SUPFAM" id="SSF109604">
    <property type="entry name" value="HD-domain/PDEase-like"/>
    <property type="match status" value="1"/>
</dbReference>
<evidence type="ECO:0000313" key="3">
    <source>
        <dbReference type="Proteomes" id="UP000321832"/>
    </source>
</evidence>
<dbReference type="EMBL" id="VOPW01000001">
    <property type="protein sequence ID" value="TXC65303.1"/>
    <property type="molecule type" value="Genomic_DNA"/>
</dbReference>
<comment type="caution">
    <text evidence="2">The sequence shown here is derived from an EMBL/GenBank/DDBJ whole genome shotgun (WGS) entry which is preliminary data.</text>
</comment>
<dbReference type="InterPro" id="IPR021812">
    <property type="entry name" value="DUF3391"/>
</dbReference>
<dbReference type="SMART" id="SM00471">
    <property type="entry name" value="HDc"/>
    <property type="match status" value="1"/>
</dbReference>
<dbReference type="GO" id="GO:0008081">
    <property type="term" value="F:phosphoric diester hydrolase activity"/>
    <property type="evidence" value="ECO:0007669"/>
    <property type="project" value="UniProtKB-ARBA"/>
</dbReference>
<accession>A0A5C6TXP4</accession>
<evidence type="ECO:0000313" key="2">
    <source>
        <dbReference type="EMBL" id="TXC65303.1"/>
    </source>
</evidence>
<dbReference type="PROSITE" id="PS51832">
    <property type="entry name" value="HD_GYP"/>
    <property type="match status" value="1"/>
</dbReference>
<proteinExistence type="predicted"/>
<sequence>MLKKIPVEDLRLGMHLHAMCGAWLDHPFWRTKFILRDPADLEKLRASNVKEVWIDAAKGRDVEPVEAGVAPRRDGPGVAVAVRERAAPVVAEVSPPEPRASADIGAELQRASALVNQSREAVSSLFAEARMGRALDAEKCLPLVDEIASSVWRNPGAIVSLARLKTHDDYTYMHSMAVCALMVSLGRQLGMDEATAREVGMAGMLHDMGKAAMPLEVLNKPGKLTDDEYAIMKTHPQHGYELLQEGKGVGEIALDVTLHHHERPDGRGYPHGTAGDALSRVARMGAVCDVYDAITSNRPYKAGWDPAESIAKMASWAGQFDTEIFQAFVKSLGIYPIGSLVRMRSGKLGVVVEQNETSLVSPKVKLFFSTRSNMPIAVELVDLSSPGCNDAIVARESNAQWKFPHLDELWAGPEVLRKLGKS</sequence>
<evidence type="ECO:0000259" key="1">
    <source>
        <dbReference type="PROSITE" id="PS51832"/>
    </source>
</evidence>
<dbReference type="AlphaFoldDB" id="A0A5C6TXP4"/>
<protein>
    <submittedName>
        <fullName evidence="2">HD-GYP domain-containing protein</fullName>
    </submittedName>
</protein>
<dbReference type="Pfam" id="PF11871">
    <property type="entry name" value="DUF3391"/>
    <property type="match status" value="1"/>
</dbReference>
<dbReference type="InterPro" id="IPR037522">
    <property type="entry name" value="HD_GYP_dom"/>
</dbReference>
<dbReference type="PANTHER" id="PTHR43155">
    <property type="entry name" value="CYCLIC DI-GMP PHOSPHODIESTERASE PA4108-RELATED"/>
    <property type="match status" value="1"/>
</dbReference>
<keyword evidence="3" id="KW-1185">Reference proteome</keyword>
<name>A0A5C6TXP4_9BURK</name>
<dbReference type="Pfam" id="PF13487">
    <property type="entry name" value="HD_5"/>
    <property type="match status" value="1"/>
</dbReference>
<organism evidence="2 3">
    <name type="scientific">Piscinibacter aquaticus</name>
    <dbReference type="NCBI Taxonomy" id="392597"/>
    <lineage>
        <taxon>Bacteria</taxon>
        <taxon>Pseudomonadati</taxon>
        <taxon>Pseudomonadota</taxon>
        <taxon>Betaproteobacteria</taxon>
        <taxon>Burkholderiales</taxon>
        <taxon>Sphaerotilaceae</taxon>
        <taxon>Piscinibacter</taxon>
    </lineage>
</organism>
<dbReference type="Proteomes" id="UP000321832">
    <property type="component" value="Unassembled WGS sequence"/>
</dbReference>
<feature type="domain" description="HD-GYP" evidence="1">
    <location>
        <begin position="149"/>
        <end position="344"/>
    </location>
</feature>
<dbReference type="CDD" id="cd00077">
    <property type="entry name" value="HDc"/>
    <property type="match status" value="1"/>
</dbReference>
<dbReference type="InterPro" id="IPR003607">
    <property type="entry name" value="HD/PDEase_dom"/>
</dbReference>
<dbReference type="PANTHER" id="PTHR43155:SF2">
    <property type="entry name" value="CYCLIC DI-GMP PHOSPHODIESTERASE PA4108"/>
    <property type="match status" value="1"/>
</dbReference>
<gene>
    <name evidence="2" type="ORF">FSC37_01820</name>
</gene>
<reference evidence="2 3" key="1">
    <citation type="submission" date="2019-08" db="EMBL/GenBank/DDBJ databases">
        <authorList>
            <person name="Khan S.A."/>
            <person name="Jeon C.O."/>
            <person name="Jeong S.E."/>
        </authorList>
    </citation>
    <scope>NUCLEOTIDE SEQUENCE [LARGE SCALE GENOMIC DNA]</scope>
    <source>
        <strain evidence="3">IMCC1728</strain>
    </source>
</reference>